<dbReference type="InterPro" id="IPR006357">
    <property type="entry name" value="HAD-SF_hydro_IIA"/>
</dbReference>
<proteinExistence type="predicted"/>
<dbReference type="InterPro" id="IPR023214">
    <property type="entry name" value="HAD_sf"/>
</dbReference>
<dbReference type="InterPro" id="IPR036412">
    <property type="entry name" value="HAD-like_sf"/>
</dbReference>
<accession>A0ABR7RUV1</accession>
<dbReference type="InterPro" id="IPR006356">
    <property type="entry name" value="HAD-SF_hydro_IIA_hyp3"/>
</dbReference>
<dbReference type="CDD" id="cd07525">
    <property type="entry name" value="HAD_like"/>
    <property type="match status" value="1"/>
</dbReference>
<keyword evidence="1" id="KW-0378">Hydrolase</keyword>
<dbReference type="PANTHER" id="PTHR19288">
    <property type="entry name" value="4-NITROPHENYLPHOSPHATASE-RELATED"/>
    <property type="match status" value="1"/>
</dbReference>
<evidence type="ECO:0000313" key="2">
    <source>
        <dbReference type="Proteomes" id="UP000626026"/>
    </source>
</evidence>
<dbReference type="Pfam" id="PF13344">
    <property type="entry name" value="Hydrolase_6"/>
    <property type="match status" value="1"/>
</dbReference>
<dbReference type="Gene3D" id="3.40.50.1000">
    <property type="entry name" value="HAD superfamily/HAD-like"/>
    <property type="match status" value="2"/>
</dbReference>
<dbReference type="EMBL" id="JACTVA010000095">
    <property type="protein sequence ID" value="MBC9210053.1"/>
    <property type="molecule type" value="Genomic_DNA"/>
</dbReference>
<comment type="caution">
    <text evidence="1">The sequence shown here is derived from an EMBL/GenBank/DDBJ whole genome shotgun (WGS) entry which is preliminary data.</text>
</comment>
<keyword evidence="2" id="KW-1185">Reference proteome</keyword>
<gene>
    <name evidence="1" type="ORF">IBL26_24725</name>
</gene>
<dbReference type="PANTHER" id="PTHR19288:SF90">
    <property type="entry name" value="OS08G0542600 PROTEIN"/>
    <property type="match status" value="1"/>
</dbReference>
<sequence>MRMMESVAELADSHDGFVLDIWGVIHDGQKPYPGVPEALAEMRARGKRIVLLSNAPRRSWTVAKALQGMGLGSELFDGIVTSGEVSWTLLRDRTHPWFAKLGNRAFHLGPERDLSVVEDLPITLVSTPAEADWLLNTGPDPDRGPKSVEPYQPLLEECARFKLPMLCVNPDRAVMVGGERLICAGAFADRYLELGGDVMEIGKPDAMVYETVLSTLAVPAARVVAIGDTPHTDLLGAKNAGIDAVWAMTGLAADSLGPDPSSALLESEAARQHVTPVAALRSLRWAA</sequence>
<dbReference type="RefSeq" id="WP_187787168.1">
    <property type="nucleotide sequence ID" value="NZ_JACTVA010000095.1"/>
</dbReference>
<organism evidence="1 2">
    <name type="scientific">Teichococcus aerophilus</name>
    <dbReference type="NCBI Taxonomy" id="1224513"/>
    <lineage>
        <taxon>Bacteria</taxon>
        <taxon>Pseudomonadati</taxon>
        <taxon>Pseudomonadota</taxon>
        <taxon>Alphaproteobacteria</taxon>
        <taxon>Acetobacterales</taxon>
        <taxon>Roseomonadaceae</taxon>
        <taxon>Roseomonas</taxon>
    </lineage>
</organism>
<evidence type="ECO:0000313" key="1">
    <source>
        <dbReference type="EMBL" id="MBC9210053.1"/>
    </source>
</evidence>
<name>A0ABR7RUV1_9PROT</name>
<dbReference type="NCBIfam" id="TIGR01460">
    <property type="entry name" value="HAD-SF-IIA"/>
    <property type="match status" value="1"/>
</dbReference>
<dbReference type="GO" id="GO:0016787">
    <property type="term" value="F:hydrolase activity"/>
    <property type="evidence" value="ECO:0007669"/>
    <property type="project" value="UniProtKB-KW"/>
</dbReference>
<protein>
    <submittedName>
        <fullName evidence="1">TIGR01459 family HAD-type hydrolase</fullName>
    </submittedName>
</protein>
<dbReference type="NCBIfam" id="TIGR01459">
    <property type="entry name" value="HAD-SF-IIA-hyp4"/>
    <property type="match status" value="1"/>
</dbReference>
<dbReference type="Pfam" id="PF13242">
    <property type="entry name" value="Hydrolase_like"/>
    <property type="match status" value="1"/>
</dbReference>
<dbReference type="Proteomes" id="UP000626026">
    <property type="component" value="Unassembled WGS sequence"/>
</dbReference>
<reference evidence="1 2" key="1">
    <citation type="journal article" date="2013" name="Int. J. Syst. Evol. Microbiol.">
        <title>Roseomonas aerophila sp. nov., isolated from air.</title>
        <authorList>
            <person name="Kim S.J."/>
            <person name="Weon H.Y."/>
            <person name="Ahn J.H."/>
            <person name="Hong S.B."/>
            <person name="Seok S.J."/>
            <person name="Whang K.S."/>
            <person name="Kwon S.W."/>
        </authorList>
    </citation>
    <scope>NUCLEOTIDE SEQUENCE [LARGE SCALE GENOMIC DNA]</scope>
    <source>
        <strain evidence="1 2">NBRC 108923</strain>
    </source>
</reference>
<dbReference type="SUPFAM" id="SSF56784">
    <property type="entry name" value="HAD-like"/>
    <property type="match status" value="1"/>
</dbReference>